<evidence type="ECO:0000259" key="7">
    <source>
        <dbReference type="PROSITE" id="PS50011"/>
    </source>
</evidence>
<comment type="caution">
    <text evidence="8">The sequence shown here is derived from an EMBL/GenBank/DDBJ whole genome shotgun (WGS) entry which is preliminary data.</text>
</comment>
<feature type="transmembrane region" description="Helical" evidence="6">
    <location>
        <begin position="108"/>
        <end position="125"/>
    </location>
</feature>
<keyword evidence="1" id="KW-0723">Serine/threonine-protein kinase</keyword>
<reference evidence="8" key="2">
    <citation type="submission" date="2023-02" db="EMBL/GenBank/DDBJ databases">
        <authorList>
            <person name="Swenson N.G."/>
            <person name="Wegrzyn J.L."/>
            <person name="Mcevoy S.L."/>
        </authorList>
    </citation>
    <scope>NUCLEOTIDE SEQUENCE</scope>
    <source>
        <strain evidence="8">91603</strain>
        <tissue evidence="8">Leaf</tissue>
    </source>
</reference>
<feature type="domain" description="Protein kinase" evidence="7">
    <location>
        <begin position="1"/>
        <end position="157"/>
    </location>
</feature>
<reference evidence="8" key="1">
    <citation type="journal article" date="2022" name="Plant J.">
        <title>Strategies of tolerance reflected in two North American maple genomes.</title>
        <authorList>
            <person name="McEvoy S.L."/>
            <person name="Sezen U.U."/>
            <person name="Trouern-Trend A."/>
            <person name="McMahon S.M."/>
            <person name="Schaberg P.G."/>
            <person name="Yang J."/>
            <person name="Wegrzyn J.L."/>
            <person name="Swenson N.G."/>
        </authorList>
    </citation>
    <scope>NUCLEOTIDE SEQUENCE</scope>
    <source>
        <strain evidence="8">91603</strain>
    </source>
</reference>
<evidence type="ECO:0000256" key="1">
    <source>
        <dbReference type="ARBA" id="ARBA00022527"/>
    </source>
</evidence>
<dbReference type="Pfam" id="PF00069">
    <property type="entry name" value="Pkinase"/>
    <property type="match status" value="2"/>
</dbReference>
<evidence type="ECO:0000313" key="9">
    <source>
        <dbReference type="Proteomes" id="UP001064489"/>
    </source>
</evidence>
<evidence type="ECO:0000256" key="6">
    <source>
        <dbReference type="SAM" id="Phobius"/>
    </source>
</evidence>
<name>A0AAD5IK83_ACENE</name>
<dbReference type="GO" id="GO:0007165">
    <property type="term" value="P:signal transduction"/>
    <property type="evidence" value="ECO:0007669"/>
    <property type="project" value="TreeGrafter"/>
</dbReference>
<dbReference type="SMART" id="SM00220">
    <property type="entry name" value="S_TKc"/>
    <property type="match status" value="1"/>
</dbReference>
<dbReference type="InterPro" id="IPR000719">
    <property type="entry name" value="Prot_kinase_dom"/>
</dbReference>
<sequence>MKKDEVKKQGLMEQIEREISVMRLARYPNIIELKEGMATRTKIFFVIEYVKGGELFPKIIAKGRLKEDLASKLSALPEQLWNDGLLHTQCGTPEVLSKRGYDGAKSDIWSCGIVLFVLLSGYLPFQHENVMKMYRKIFQGRVCVSSMDLNGCQEVDI</sequence>
<dbReference type="PROSITE" id="PS50011">
    <property type="entry name" value="PROTEIN_KINASE_DOM"/>
    <property type="match status" value="1"/>
</dbReference>
<evidence type="ECO:0000256" key="4">
    <source>
        <dbReference type="ARBA" id="ARBA00022777"/>
    </source>
</evidence>
<keyword evidence="5" id="KW-0067">ATP-binding</keyword>
<gene>
    <name evidence="8" type="ORF">LWI28_023837</name>
</gene>
<keyword evidence="9" id="KW-1185">Reference proteome</keyword>
<evidence type="ECO:0000256" key="2">
    <source>
        <dbReference type="ARBA" id="ARBA00022679"/>
    </source>
</evidence>
<protein>
    <recommendedName>
        <fullName evidence="7">Protein kinase domain-containing protein</fullName>
    </recommendedName>
</protein>
<keyword evidence="4" id="KW-0418">Kinase</keyword>
<evidence type="ECO:0000256" key="5">
    <source>
        <dbReference type="ARBA" id="ARBA00022840"/>
    </source>
</evidence>
<dbReference type="AlphaFoldDB" id="A0AAD5IK83"/>
<dbReference type="EMBL" id="JAJSOW010000105">
    <property type="protein sequence ID" value="KAI9165968.1"/>
    <property type="molecule type" value="Genomic_DNA"/>
</dbReference>
<keyword evidence="6" id="KW-1133">Transmembrane helix</keyword>
<dbReference type="SUPFAM" id="SSF56112">
    <property type="entry name" value="Protein kinase-like (PK-like)"/>
    <property type="match status" value="1"/>
</dbReference>
<dbReference type="PANTHER" id="PTHR43895">
    <property type="entry name" value="CALCIUM/CALMODULIN-DEPENDENT PROTEIN KINASE KINASE-RELATED"/>
    <property type="match status" value="1"/>
</dbReference>
<keyword evidence="2" id="KW-0808">Transferase</keyword>
<keyword evidence="6" id="KW-0472">Membrane</keyword>
<dbReference type="Gene3D" id="1.10.510.10">
    <property type="entry name" value="Transferase(Phosphotransferase) domain 1"/>
    <property type="match status" value="2"/>
</dbReference>
<dbReference type="GO" id="GO:0005524">
    <property type="term" value="F:ATP binding"/>
    <property type="evidence" value="ECO:0007669"/>
    <property type="project" value="UniProtKB-KW"/>
</dbReference>
<dbReference type="Proteomes" id="UP001064489">
    <property type="component" value="Chromosome 10"/>
</dbReference>
<evidence type="ECO:0000256" key="3">
    <source>
        <dbReference type="ARBA" id="ARBA00022741"/>
    </source>
</evidence>
<accession>A0AAD5IK83</accession>
<keyword evidence="3" id="KW-0547">Nucleotide-binding</keyword>
<organism evidence="8 9">
    <name type="scientific">Acer negundo</name>
    <name type="common">Box elder</name>
    <dbReference type="NCBI Taxonomy" id="4023"/>
    <lineage>
        <taxon>Eukaryota</taxon>
        <taxon>Viridiplantae</taxon>
        <taxon>Streptophyta</taxon>
        <taxon>Embryophyta</taxon>
        <taxon>Tracheophyta</taxon>
        <taxon>Spermatophyta</taxon>
        <taxon>Magnoliopsida</taxon>
        <taxon>eudicotyledons</taxon>
        <taxon>Gunneridae</taxon>
        <taxon>Pentapetalae</taxon>
        <taxon>rosids</taxon>
        <taxon>malvids</taxon>
        <taxon>Sapindales</taxon>
        <taxon>Sapindaceae</taxon>
        <taxon>Hippocastanoideae</taxon>
        <taxon>Acereae</taxon>
        <taxon>Acer</taxon>
    </lineage>
</organism>
<proteinExistence type="predicted"/>
<evidence type="ECO:0000313" key="8">
    <source>
        <dbReference type="EMBL" id="KAI9165968.1"/>
    </source>
</evidence>
<dbReference type="PANTHER" id="PTHR43895:SF141">
    <property type="entry name" value="NON-SPECIFIC SERINE_THREONINE PROTEIN KINASE"/>
    <property type="match status" value="1"/>
</dbReference>
<dbReference type="GO" id="GO:0004674">
    <property type="term" value="F:protein serine/threonine kinase activity"/>
    <property type="evidence" value="ECO:0007669"/>
    <property type="project" value="UniProtKB-KW"/>
</dbReference>
<keyword evidence="6" id="KW-0812">Transmembrane</keyword>
<dbReference type="InterPro" id="IPR011009">
    <property type="entry name" value="Kinase-like_dom_sf"/>
</dbReference>